<feature type="region of interest" description="Disordered" evidence="1">
    <location>
        <begin position="28"/>
        <end position="50"/>
    </location>
</feature>
<proteinExistence type="predicted"/>
<dbReference type="InterPro" id="IPR036188">
    <property type="entry name" value="FAD/NAD-bd_sf"/>
</dbReference>
<reference evidence="2 3" key="1">
    <citation type="submission" date="2018-11" db="EMBL/GenBank/DDBJ databases">
        <title>Sequencing the genomes of 1000 actinobacteria strains.</title>
        <authorList>
            <person name="Klenk H.-P."/>
        </authorList>
    </citation>
    <scope>NUCLEOTIDE SEQUENCE [LARGE SCALE GENOMIC DNA]</scope>
    <source>
        <strain evidence="2 3">DSM 44231</strain>
    </source>
</reference>
<comment type="caution">
    <text evidence="2">The sequence shown here is derived from an EMBL/GenBank/DDBJ whole genome shotgun (WGS) entry which is preliminary data.</text>
</comment>
<dbReference type="OrthoDB" id="9790035at2"/>
<protein>
    <submittedName>
        <fullName evidence="2">Flavin-dependent dehydrogenase</fullName>
    </submittedName>
</protein>
<dbReference type="PRINTS" id="PR00420">
    <property type="entry name" value="RNGMNOXGNASE"/>
</dbReference>
<dbReference type="AlphaFoldDB" id="A0A3N1H224"/>
<sequence length="442" mass="46020">MDVVIAGAGPAGLASALALSGAGHPVLVLDRDPAPPPGPPAAAGTAWDRPLSPQTRQAHTLTSAAVATMRAHAPALLRALLDAGASLLDLTRAAPGIEDPELVALACRRSTFDVVLHRYAAERVDLRYGTTVSGLLTYGGRVAGVRLESGAVVPADVVVDATGRRALGRRWLRELGYELPVDATEPTATSAFVRYYRRSGPPGPLNRGNAAGVLADHYAGVLHPGDNGTFSVAFGVLPGDEVARGLLAPEAIDALARATPWIREWMHDAEPLTGVRAMTCPPNAFHALARRGSPLAGLVPVGDAACVTDPILGRGVSLALAHGFRLPEAVHSTTAQVALAEELHGGWFRQACLESADRVARWEAAGAPVDRAPTPVRLAGAVAGRDVGVWHTLTRVLMGLTPPEALTEPRFGQRLRDLLSEGPPASTPGLPSRDELVALVAP</sequence>
<dbReference type="PANTHER" id="PTHR42685:SF22">
    <property type="entry name" value="CONDITIONED MEDIUM FACTOR RECEPTOR 1"/>
    <property type="match status" value="1"/>
</dbReference>
<evidence type="ECO:0000313" key="2">
    <source>
        <dbReference type="EMBL" id="ROP36560.1"/>
    </source>
</evidence>
<evidence type="ECO:0000256" key="1">
    <source>
        <dbReference type="SAM" id="MobiDB-lite"/>
    </source>
</evidence>
<dbReference type="PANTHER" id="PTHR42685">
    <property type="entry name" value="GERANYLGERANYL DIPHOSPHATE REDUCTASE"/>
    <property type="match status" value="1"/>
</dbReference>
<keyword evidence="3" id="KW-1185">Reference proteome</keyword>
<accession>A0A3N1H224</accession>
<name>A0A3N1H224_9PSEU</name>
<dbReference type="Proteomes" id="UP000268727">
    <property type="component" value="Unassembled WGS sequence"/>
</dbReference>
<dbReference type="EMBL" id="RJKM01000001">
    <property type="protein sequence ID" value="ROP36560.1"/>
    <property type="molecule type" value="Genomic_DNA"/>
</dbReference>
<gene>
    <name evidence="2" type="ORF">EDD40_1834</name>
</gene>
<dbReference type="Pfam" id="PF12831">
    <property type="entry name" value="FAD_oxidored"/>
    <property type="match status" value="1"/>
</dbReference>
<organism evidence="2 3">
    <name type="scientific">Saccharothrix texasensis</name>
    <dbReference type="NCBI Taxonomy" id="103734"/>
    <lineage>
        <taxon>Bacteria</taxon>
        <taxon>Bacillati</taxon>
        <taxon>Actinomycetota</taxon>
        <taxon>Actinomycetes</taxon>
        <taxon>Pseudonocardiales</taxon>
        <taxon>Pseudonocardiaceae</taxon>
        <taxon>Saccharothrix</taxon>
    </lineage>
</organism>
<dbReference type="InterPro" id="IPR050407">
    <property type="entry name" value="Geranylgeranyl_reductase"/>
</dbReference>
<dbReference type="SUPFAM" id="SSF51905">
    <property type="entry name" value="FAD/NAD(P)-binding domain"/>
    <property type="match status" value="1"/>
</dbReference>
<evidence type="ECO:0000313" key="3">
    <source>
        <dbReference type="Proteomes" id="UP000268727"/>
    </source>
</evidence>
<dbReference type="Gene3D" id="3.50.50.60">
    <property type="entry name" value="FAD/NAD(P)-binding domain"/>
    <property type="match status" value="1"/>
</dbReference>
<dbReference type="RefSeq" id="WP_123742519.1">
    <property type="nucleotide sequence ID" value="NZ_RJKM01000001.1"/>
</dbReference>